<dbReference type="RefSeq" id="WP_040276500.1">
    <property type="nucleotide sequence ID" value="NZ_JROO01000049.1"/>
</dbReference>
<evidence type="ECO:0000256" key="3">
    <source>
        <dbReference type="ARBA" id="ARBA00022842"/>
    </source>
</evidence>
<dbReference type="GO" id="GO:0070204">
    <property type="term" value="F:2-succinyl-5-enolpyruvyl-6-hydroxy-3-cyclohexene-1-carboxylic-acid synthase activity"/>
    <property type="evidence" value="ECO:0007669"/>
    <property type="project" value="UniProtKB-UniRule"/>
</dbReference>
<dbReference type="STRING" id="183763.LP52_23090"/>
<protein>
    <recommendedName>
        <fullName evidence="6">2-succinyl-5-enolpyruvyl-6-hydroxy-3-cyclohexene-1-carboxylate synthase</fullName>
        <shortName evidence="6">SEPHCHC synthase</shortName>
        <ecNumber evidence="6">2.2.1.9</ecNumber>
    </recommendedName>
    <alternativeName>
        <fullName evidence="6">Menaquinone biosynthesis protein MenD</fullName>
    </alternativeName>
</protein>
<name>A0A0C2G0B9_9ACTN</name>
<dbReference type="NCBIfam" id="TIGR00173">
    <property type="entry name" value="menD"/>
    <property type="match status" value="1"/>
</dbReference>
<dbReference type="OrthoDB" id="9791859at2"/>
<dbReference type="SUPFAM" id="SSF52518">
    <property type="entry name" value="Thiamin diphosphate-binding fold (THDP-binding)"/>
    <property type="match status" value="2"/>
</dbReference>
<dbReference type="InterPro" id="IPR029061">
    <property type="entry name" value="THDP-binding"/>
</dbReference>
<comment type="cofactor">
    <cofactor evidence="6">
        <name>thiamine diphosphate</name>
        <dbReference type="ChEBI" id="CHEBI:58937"/>
    </cofactor>
    <text evidence="6">Binds 1 thiamine pyrophosphate per subunit.</text>
</comment>
<evidence type="ECO:0000256" key="2">
    <source>
        <dbReference type="ARBA" id="ARBA00022723"/>
    </source>
</evidence>
<feature type="region of interest" description="Disordered" evidence="7">
    <location>
        <begin position="178"/>
        <end position="232"/>
    </location>
</feature>
<organism evidence="9 10">
    <name type="scientific">Streptomonospora alba</name>
    <dbReference type="NCBI Taxonomy" id="183763"/>
    <lineage>
        <taxon>Bacteria</taxon>
        <taxon>Bacillati</taxon>
        <taxon>Actinomycetota</taxon>
        <taxon>Actinomycetes</taxon>
        <taxon>Streptosporangiales</taxon>
        <taxon>Nocardiopsidaceae</taxon>
        <taxon>Streptomonospora</taxon>
    </lineage>
</organism>
<dbReference type="PIRSF" id="PIRSF004983">
    <property type="entry name" value="MenD"/>
    <property type="match status" value="1"/>
</dbReference>
<dbReference type="InterPro" id="IPR012001">
    <property type="entry name" value="Thiamin_PyroP_enz_TPP-bd_dom"/>
</dbReference>
<comment type="catalytic activity">
    <reaction evidence="6">
        <text>isochorismate + 2-oxoglutarate + H(+) = 5-enolpyruvoyl-6-hydroxy-2-succinyl-cyclohex-3-ene-1-carboxylate + CO2</text>
        <dbReference type="Rhea" id="RHEA:25593"/>
        <dbReference type="ChEBI" id="CHEBI:15378"/>
        <dbReference type="ChEBI" id="CHEBI:16526"/>
        <dbReference type="ChEBI" id="CHEBI:16810"/>
        <dbReference type="ChEBI" id="CHEBI:29780"/>
        <dbReference type="ChEBI" id="CHEBI:58818"/>
        <dbReference type="EC" id="2.2.1.9"/>
    </reaction>
</comment>
<evidence type="ECO:0000256" key="7">
    <source>
        <dbReference type="SAM" id="MobiDB-lite"/>
    </source>
</evidence>
<comment type="subunit">
    <text evidence="6">Homodimer.</text>
</comment>
<dbReference type="EC" id="2.2.1.9" evidence="6"/>
<sequence length="575" mass="59977">MNPSTALARVLVDELARCGLAEAVVAPGSRSTPLALALAAHPDVRVHVRIDERSASYLAAGLARAQRRPAALVCTSGTAAANFHPAVLESDESGVPLLVLTADRPPELRGTGANQTVDQIGLFGSAVRMFAEVGIPEPVPGMAAYWRSLACRAWAAAQGAERPGPVHLNLAFRDPLMPDLPLPEPGGPQEAAANTVPSLEDAGDWPEPLSGRAGGRPWIESRHDPGDPAPAELPAVERGVVVCGDGDYDPIPLLALAAETGWPVLAEPTSNARRGEAVSAYRHLLASPRFLAEHSPELVVTAGRPGLSRQLLAYLRSAQRHIAVGTPRCFADPVRTVTDVVPGVAAPAGADPDTAWARSWRQAEGRARAAVDRVLDAEEALSELRLARDLAAQAPNGSLLFAGSSMPIRDLDAAMSARCGARIIGNRGASGIDGTVSAAVGAALAHRSAGGGSAFALLGDLAMLHDQNGLVLGPDEPRPDLAVVAVNNDGGGIFSGLEQAGHPRFERLFGTPHGVSMERVAQMADVPYTCLEWASDLPKALLGEGLRVVEVRTGRADSATLRRTVQRAVDAALQE</sequence>
<dbReference type="PANTHER" id="PTHR42916:SF1">
    <property type="entry name" value="PROTEIN PHYLLO, CHLOROPLASTIC"/>
    <property type="match status" value="1"/>
</dbReference>
<feature type="domain" description="Thiamine pyrophosphate enzyme N-terminal TPP-binding" evidence="8">
    <location>
        <begin position="7"/>
        <end position="121"/>
    </location>
</feature>
<dbReference type="GO" id="GO:0030145">
    <property type="term" value="F:manganese ion binding"/>
    <property type="evidence" value="ECO:0007669"/>
    <property type="project" value="UniProtKB-UniRule"/>
</dbReference>
<reference evidence="10" key="1">
    <citation type="journal article" date="2015" name="Chem. Biol.">
        <title>Structure, bioactivity, and resistance mechanism of streptomonomicin, an unusual lasso Peptide from an understudied halophilic actinomycete.</title>
        <authorList>
            <person name="Metelev M."/>
            <person name="Tietz J.I."/>
            <person name="Melby J.O."/>
            <person name="Blair P.M."/>
            <person name="Zhu L."/>
            <person name="Livnat I."/>
            <person name="Severinov K."/>
            <person name="Mitchell D.A."/>
        </authorList>
    </citation>
    <scope>NUCLEOTIDE SEQUENCE [LARGE SCALE GENOMIC DNA]</scope>
    <source>
        <strain evidence="10">YIM 90003</strain>
    </source>
</reference>
<proteinExistence type="inferred from homology"/>
<gene>
    <name evidence="6" type="primary">menD</name>
    <name evidence="9" type="ORF">LP52_23090</name>
</gene>
<evidence type="ECO:0000256" key="5">
    <source>
        <dbReference type="ARBA" id="ARBA00023211"/>
    </source>
</evidence>
<evidence type="ECO:0000256" key="6">
    <source>
        <dbReference type="HAMAP-Rule" id="MF_01659"/>
    </source>
</evidence>
<dbReference type="PANTHER" id="PTHR42916">
    <property type="entry name" value="2-SUCCINYL-5-ENOLPYRUVYL-6-HYDROXY-3-CYCLOHEXENE-1-CARBOXYLATE SYNTHASE"/>
    <property type="match status" value="1"/>
</dbReference>
<dbReference type="Proteomes" id="UP000031675">
    <property type="component" value="Unassembled WGS sequence"/>
</dbReference>
<dbReference type="GO" id="GO:0009234">
    <property type="term" value="P:menaquinone biosynthetic process"/>
    <property type="evidence" value="ECO:0007669"/>
    <property type="project" value="UniProtKB-UniRule"/>
</dbReference>
<dbReference type="GO" id="GO:0030976">
    <property type="term" value="F:thiamine pyrophosphate binding"/>
    <property type="evidence" value="ECO:0007669"/>
    <property type="project" value="UniProtKB-UniRule"/>
</dbReference>
<keyword evidence="1 6" id="KW-0808">Transferase</keyword>
<dbReference type="UniPathway" id="UPA01057">
    <property type="reaction ID" value="UER00164"/>
</dbReference>
<accession>A0A0C2G0B9</accession>
<keyword evidence="6" id="KW-0474">Menaquinone biosynthesis</keyword>
<dbReference type="Gene3D" id="3.40.50.970">
    <property type="match status" value="2"/>
</dbReference>
<dbReference type="GO" id="GO:0000287">
    <property type="term" value="F:magnesium ion binding"/>
    <property type="evidence" value="ECO:0007669"/>
    <property type="project" value="UniProtKB-UniRule"/>
</dbReference>
<dbReference type="Pfam" id="PF02776">
    <property type="entry name" value="TPP_enzyme_N"/>
    <property type="match status" value="1"/>
</dbReference>
<dbReference type="UniPathway" id="UPA00079"/>
<evidence type="ECO:0000256" key="1">
    <source>
        <dbReference type="ARBA" id="ARBA00022679"/>
    </source>
</evidence>
<dbReference type="InterPro" id="IPR004433">
    <property type="entry name" value="MenaQ_synth_MenD"/>
</dbReference>
<comment type="similarity">
    <text evidence="6">Belongs to the TPP enzyme family. MenD subfamily.</text>
</comment>
<keyword evidence="4 6" id="KW-0786">Thiamine pyrophosphate</keyword>
<evidence type="ECO:0000313" key="10">
    <source>
        <dbReference type="Proteomes" id="UP000031675"/>
    </source>
</evidence>
<dbReference type="CDD" id="cd02009">
    <property type="entry name" value="TPP_SHCHC_synthase"/>
    <property type="match status" value="1"/>
</dbReference>
<evidence type="ECO:0000259" key="8">
    <source>
        <dbReference type="Pfam" id="PF02776"/>
    </source>
</evidence>
<keyword evidence="3 6" id="KW-0460">Magnesium</keyword>
<comment type="cofactor">
    <cofactor evidence="6">
        <name>Mg(2+)</name>
        <dbReference type="ChEBI" id="CHEBI:18420"/>
    </cofactor>
    <cofactor evidence="6">
        <name>Mn(2+)</name>
        <dbReference type="ChEBI" id="CHEBI:29035"/>
    </cofactor>
</comment>
<evidence type="ECO:0000256" key="4">
    <source>
        <dbReference type="ARBA" id="ARBA00023052"/>
    </source>
</evidence>
<dbReference type="CDD" id="cd07037">
    <property type="entry name" value="TPP_PYR_MenD"/>
    <property type="match status" value="1"/>
</dbReference>
<comment type="pathway">
    <text evidence="6">Quinol/quinone metabolism; 1,4-dihydroxy-2-naphthoate biosynthesis; 1,4-dihydroxy-2-naphthoate from chorismate: step 2/7.</text>
</comment>
<keyword evidence="2 6" id="KW-0479">Metal-binding</keyword>
<comment type="function">
    <text evidence="6">Catalyzes the thiamine diphosphate-dependent decarboxylation of 2-oxoglutarate and the subsequent addition of the resulting succinic semialdehyde-thiamine pyrophosphate anion to isochorismate to yield 2-succinyl-5-enolpyruvyl-6-hydroxy-3-cyclohexene-1-carboxylate (SEPHCHC).</text>
</comment>
<comment type="caution">
    <text evidence="9">The sequence shown here is derived from an EMBL/GenBank/DDBJ whole genome shotgun (WGS) entry which is preliminary data.</text>
</comment>
<dbReference type="HAMAP" id="MF_01659">
    <property type="entry name" value="MenD"/>
    <property type="match status" value="1"/>
</dbReference>
<keyword evidence="10" id="KW-1185">Reference proteome</keyword>
<dbReference type="EMBL" id="JROO01000049">
    <property type="protein sequence ID" value="KIH96748.1"/>
    <property type="molecule type" value="Genomic_DNA"/>
</dbReference>
<dbReference type="AlphaFoldDB" id="A0A0C2G0B9"/>
<keyword evidence="5 6" id="KW-0464">Manganese</keyword>
<dbReference type="Gene3D" id="3.40.50.1220">
    <property type="entry name" value="TPP-binding domain"/>
    <property type="match status" value="1"/>
</dbReference>
<comment type="pathway">
    <text evidence="6">Quinol/quinone metabolism; menaquinone biosynthesis.</text>
</comment>
<evidence type="ECO:0000313" key="9">
    <source>
        <dbReference type="EMBL" id="KIH96748.1"/>
    </source>
</evidence>